<protein>
    <submittedName>
        <fullName evidence="1">Uncharacterized protein</fullName>
    </submittedName>
</protein>
<sequence>MLGLCSAPRAENVNNLASRLPLTSGRVFRHLAFTLRQRSGGKRSCDLALKKQPLLGLKVNQLESRNSHSIDISRTNLKKTFLLLRKQQNLIIGKSLHGGVSPQEETDLCGGLSGEASRQFLCHPSHGRMAGGVNVQQHGIRLKNPCSVFNPLSFLELKNVKATMDTDWGDAFLPKPPSNGIHPEPSAGIDMLV</sequence>
<dbReference type="EMBL" id="JAWDGP010003545">
    <property type="protein sequence ID" value="KAK3773366.1"/>
    <property type="molecule type" value="Genomic_DNA"/>
</dbReference>
<evidence type="ECO:0000313" key="2">
    <source>
        <dbReference type="Proteomes" id="UP001283361"/>
    </source>
</evidence>
<evidence type="ECO:0000313" key="1">
    <source>
        <dbReference type="EMBL" id="KAK3773366.1"/>
    </source>
</evidence>
<name>A0AAE0ZQY8_9GAST</name>
<dbReference type="Proteomes" id="UP001283361">
    <property type="component" value="Unassembled WGS sequence"/>
</dbReference>
<keyword evidence="2" id="KW-1185">Reference proteome</keyword>
<dbReference type="AlphaFoldDB" id="A0AAE0ZQY8"/>
<organism evidence="1 2">
    <name type="scientific">Elysia crispata</name>
    <name type="common">lettuce slug</name>
    <dbReference type="NCBI Taxonomy" id="231223"/>
    <lineage>
        <taxon>Eukaryota</taxon>
        <taxon>Metazoa</taxon>
        <taxon>Spiralia</taxon>
        <taxon>Lophotrochozoa</taxon>
        <taxon>Mollusca</taxon>
        <taxon>Gastropoda</taxon>
        <taxon>Heterobranchia</taxon>
        <taxon>Euthyneura</taxon>
        <taxon>Panpulmonata</taxon>
        <taxon>Sacoglossa</taxon>
        <taxon>Placobranchoidea</taxon>
        <taxon>Plakobranchidae</taxon>
        <taxon>Elysia</taxon>
    </lineage>
</organism>
<reference evidence="1" key="1">
    <citation type="journal article" date="2023" name="G3 (Bethesda)">
        <title>A reference genome for the long-term kleptoplast-retaining sea slug Elysia crispata morphotype clarki.</title>
        <authorList>
            <person name="Eastman K.E."/>
            <person name="Pendleton A.L."/>
            <person name="Shaikh M.A."/>
            <person name="Suttiyut T."/>
            <person name="Ogas R."/>
            <person name="Tomko P."/>
            <person name="Gavelis G."/>
            <person name="Widhalm J.R."/>
            <person name="Wisecaver J.H."/>
        </authorList>
    </citation>
    <scope>NUCLEOTIDE SEQUENCE</scope>
    <source>
        <strain evidence="1">ECLA1</strain>
    </source>
</reference>
<gene>
    <name evidence="1" type="ORF">RRG08_023246</name>
</gene>
<comment type="caution">
    <text evidence="1">The sequence shown here is derived from an EMBL/GenBank/DDBJ whole genome shotgun (WGS) entry which is preliminary data.</text>
</comment>
<proteinExistence type="predicted"/>
<accession>A0AAE0ZQY8</accession>